<reference evidence="3 4" key="1">
    <citation type="journal article" date="2016" name="Int. J. Syst. Evol. Microbiol.">
        <title>Labrenzia salina sp. nov., isolated from the rhizosphere of the halophyte Arthrocnemum macrostachyum.</title>
        <authorList>
            <person name="Camacho M."/>
            <person name="Redondo-Gomez S."/>
            <person name="Rodriguez-Llorente I."/>
            <person name="Rohde M."/>
            <person name="Sproer C."/>
            <person name="Schumann P."/>
            <person name="Klenk H.P."/>
            <person name="Montero-Calasanz M.D.C."/>
        </authorList>
    </citation>
    <scope>NUCLEOTIDE SEQUENCE [LARGE SCALE GENOMIC DNA]</scope>
    <source>
        <strain evidence="3 4">DSM 29163</strain>
    </source>
</reference>
<keyword evidence="4" id="KW-1185">Reference proteome</keyword>
<dbReference type="RefSeq" id="WP_265962662.1">
    <property type="nucleotide sequence ID" value="NZ_JAPEVI010000003.1"/>
</dbReference>
<evidence type="ECO:0000256" key="1">
    <source>
        <dbReference type="SAM" id="SignalP"/>
    </source>
</evidence>
<dbReference type="SMART" id="SM00867">
    <property type="entry name" value="YceI"/>
    <property type="match status" value="1"/>
</dbReference>
<keyword evidence="1" id="KW-0732">Signal</keyword>
<protein>
    <submittedName>
        <fullName evidence="3">YceI family protein</fullName>
    </submittedName>
</protein>
<organism evidence="3 4">
    <name type="scientific">Roseibium salinum</name>
    <dbReference type="NCBI Taxonomy" id="1604349"/>
    <lineage>
        <taxon>Bacteria</taxon>
        <taxon>Pseudomonadati</taxon>
        <taxon>Pseudomonadota</taxon>
        <taxon>Alphaproteobacteria</taxon>
        <taxon>Hyphomicrobiales</taxon>
        <taxon>Stappiaceae</taxon>
        <taxon>Roseibium</taxon>
    </lineage>
</organism>
<feature type="signal peptide" evidence="1">
    <location>
        <begin position="1"/>
        <end position="20"/>
    </location>
</feature>
<comment type="caution">
    <text evidence="3">The sequence shown here is derived from an EMBL/GenBank/DDBJ whole genome shotgun (WGS) entry which is preliminary data.</text>
</comment>
<gene>
    <name evidence="3" type="ORF">ON753_11535</name>
</gene>
<dbReference type="Proteomes" id="UP001300261">
    <property type="component" value="Unassembled WGS sequence"/>
</dbReference>
<evidence type="ECO:0000259" key="2">
    <source>
        <dbReference type="SMART" id="SM00867"/>
    </source>
</evidence>
<dbReference type="InterPro" id="IPR036761">
    <property type="entry name" value="TTHA0802/YceI-like_sf"/>
</dbReference>
<dbReference type="SUPFAM" id="SSF101874">
    <property type="entry name" value="YceI-like"/>
    <property type="match status" value="1"/>
</dbReference>
<proteinExistence type="predicted"/>
<feature type="domain" description="Lipid/polyisoprenoid-binding YceI-like" evidence="2">
    <location>
        <begin position="24"/>
        <end position="188"/>
    </location>
</feature>
<name>A0ABT3R1G1_9HYPH</name>
<evidence type="ECO:0000313" key="3">
    <source>
        <dbReference type="EMBL" id="MCX2722999.1"/>
    </source>
</evidence>
<dbReference type="Pfam" id="PF04264">
    <property type="entry name" value="YceI"/>
    <property type="match status" value="1"/>
</dbReference>
<dbReference type="PANTHER" id="PTHR34406:SF1">
    <property type="entry name" value="PROTEIN YCEI"/>
    <property type="match status" value="1"/>
</dbReference>
<accession>A0ABT3R1G1</accession>
<sequence>MIRIAASALALSMLAGAAVAEPVAFDFDKSHANLSFSYDHLGFSTTEGRFGNWDGVLLIDKETPANSSIEFTIDVTSLDTFFAERNKHFLSADFFDAEKYPTAAFTSTKVEKTGENQLEVTGDLTIKDITKPVTLTVDVTTFGEHPMAKKEAAGFAVSTVLKRSDFGMDMYVPYVGDEVTVTFHAEALKSDATN</sequence>
<dbReference type="Gene3D" id="2.40.128.110">
    <property type="entry name" value="Lipid/polyisoprenoid-binding, YceI-like"/>
    <property type="match status" value="1"/>
</dbReference>
<feature type="chain" id="PRO_5046114381" evidence="1">
    <location>
        <begin position="21"/>
        <end position="194"/>
    </location>
</feature>
<dbReference type="InterPro" id="IPR007372">
    <property type="entry name" value="Lipid/polyisoprenoid-bd_YceI"/>
</dbReference>
<evidence type="ECO:0000313" key="4">
    <source>
        <dbReference type="Proteomes" id="UP001300261"/>
    </source>
</evidence>
<dbReference type="PANTHER" id="PTHR34406">
    <property type="entry name" value="PROTEIN YCEI"/>
    <property type="match status" value="1"/>
</dbReference>
<dbReference type="EMBL" id="JAPEVI010000003">
    <property type="protein sequence ID" value="MCX2722999.1"/>
    <property type="molecule type" value="Genomic_DNA"/>
</dbReference>